<dbReference type="GO" id="GO:0005634">
    <property type="term" value="C:nucleus"/>
    <property type="evidence" value="ECO:0007669"/>
    <property type="project" value="UniProtKB-SubCell"/>
</dbReference>
<keyword evidence="6" id="KW-0539">Nucleus</keyword>
<name>A0A6A0GTH7_HYAAZ</name>
<proteinExistence type="inferred from homology"/>
<dbReference type="GO" id="GO:0000978">
    <property type="term" value="F:RNA polymerase II cis-regulatory region sequence-specific DNA binding"/>
    <property type="evidence" value="ECO:0007669"/>
    <property type="project" value="TreeGrafter"/>
</dbReference>
<gene>
    <name evidence="10" type="ORF">HAZT_HAZT004253</name>
</gene>
<dbReference type="PANTHER" id="PTHR24388">
    <property type="entry name" value="ZINC FINGER PROTEIN"/>
    <property type="match status" value="1"/>
</dbReference>
<reference evidence="10" key="1">
    <citation type="submission" date="2014-08" db="EMBL/GenBank/DDBJ databases">
        <authorList>
            <person name="Murali S."/>
            <person name="Richards S."/>
            <person name="Bandaranaike D."/>
            <person name="Bellair M."/>
            <person name="Blankenburg K."/>
            <person name="Chao H."/>
            <person name="Dinh H."/>
            <person name="Doddapaneni H."/>
            <person name="Dugan-Rocha S."/>
            <person name="Elkadiri S."/>
            <person name="Gnanaolivu R."/>
            <person name="Hughes D."/>
            <person name="Lee S."/>
            <person name="Li M."/>
            <person name="Ming W."/>
            <person name="Munidasa M."/>
            <person name="Muniz J."/>
            <person name="Nguyen L."/>
            <person name="Osuji N."/>
            <person name="Pu L.-L."/>
            <person name="Puazo M."/>
            <person name="Skinner E."/>
            <person name="Qu C."/>
            <person name="Quiroz J."/>
            <person name="Raj R."/>
            <person name="Weissenberger G."/>
            <person name="Xin Y."/>
            <person name="Zou X."/>
            <person name="Han Y."/>
            <person name="Worley K."/>
            <person name="Muzny D."/>
            <person name="Gibbs R."/>
        </authorList>
    </citation>
    <scope>NUCLEOTIDE SEQUENCE</scope>
    <source>
        <strain evidence="10">HAZT.00-mixed</strain>
        <tissue evidence="10">Whole organism</tissue>
    </source>
</reference>
<organism evidence="10">
    <name type="scientific">Hyalella azteca</name>
    <name type="common">Amphipod</name>
    <dbReference type="NCBI Taxonomy" id="294128"/>
    <lineage>
        <taxon>Eukaryota</taxon>
        <taxon>Metazoa</taxon>
        <taxon>Ecdysozoa</taxon>
        <taxon>Arthropoda</taxon>
        <taxon>Crustacea</taxon>
        <taxon>Multicrustacea</taxon>
        <taxon>Malacostraca</taxon>
        <taxon>Eumalacostraca</taxon>
        <taxon>Peracarida</taxon>
        <taxon>Amphipoda</taxon>
        <taxon>Senticaudata</taxon>
        <taxon>Talitrida</taxon>
        <taxon>Talitroidea</taxon>
        <taxon>Hyalellidae</taxon>
        <taxon>Hyalella</taxon>
    </lineage>
</organism>
<dbReference type="PROSITE" id="PS50157">
    <property type="entry name" value="ZINC_FINGER_C2H2_2"/>
    <property type="match status" value="1"/>
</dbReference>
<dbReference type="PROSITE" id="PS00028">
    <property type="entry name" value="ZINC_FINGER_C2H2_1"/>
    <property type="match status" value="1"/>
</dbReference>
<dbReference type="SMART" id="SM00355">
    <property type="entry name" value="ZnF_C2H2"/>
    <property type="match status" value="2"/>
</dbReference>
<sequence>MLHQTDSSLTQSTSEVRSVAGAVPFEQLPPCPATATPGMIYGCPVCGKEFYYKNDFRRHYMTHSGEKPFMCPFCPYKARFNSSIKKHCWSRHRT</sequence>
<dbReference type="InterPro" id="IPR050527">
    <property type="entry name" value="Snail/Krueppel_Znf"/>
</dbReference>
<accession>A0A6A0GTH7</accession>
<dbReference type="Pfam" id="PF00096">
    <property type="entry name" value="zf-C2H2"/>
    <property type="match status" value="1"/>
</dbReference>
<evidence type="ECO:0000256" key="4">
    <source>
        <dbReference type="ARBA" id="ARBA00022771"/>
    </source>
</evidence>
<keyword evidence="5" id="KW-0862">Zinc</keyword>
<evidence type="ECO:0000313" key="10">
    <source>
        <dbReference type="EMBL" id="KAA0186568.1"/>
    </source>
</evidence>
<keyword evidence="3" id="KW-0677">Repeat</keyword>
<dbReference type="Gene3D" id="3.30.160.60">
    <property type="entry name" value="Classic Zinc Finger"/>
    <property type="match status" value="2"/>
</dbReference>
<evidence type="ECO:0000256" key="1">
    <source>
        <dbReference type="ARBA" id="ARBA00004123"/>
    </source>
</evidence>
<dbReference type="PANTHER" id="PTHR24388:SF54">
    <property type="entry name" value="PROTEIN ESCARGOT"/>
    <property type="match status" value="1"/>
</dbReference>
<evidence type="ECO:0000256" key="6">
    <source>
        <dbReference type="ARBA" id="ARBA00023242"/>
    </source>
</evidence>
<dbReference type="Proteomes" id="UP000711488">
    <property type="component" value="Unassembled WGS sequence"/>
</dbReference>
<dbReference type="GO" id="GO:0008270">
    <property type="term" value="F:zinc ion binding"/>
    <property type="evidence" value="ECO:0007669"/>
    <property type="project" value="UniProtKB-KW"/>
</dbReference>
<reference evidence="10" key="2">
    <citation type="journal article" date="2018" name="Environ. Sci. Technol.">
        <title>The Toxicogenome of Hyalella azteca: A Model for Sediment Ecotoxicology and Evolutionary Toxicology.</title>
        <authorList>
            <person name="Poynton H.C."/>
            <person name="Hasenbein S."/>
            <person name="Benoit J.B."/>
            <person name="Sepulveda M.S."/>
            <person name="Poelchau M.F."/>
            <person name="Hughes D.S.T."/>
            <person name="Murali S.C."/>
            <person name="Chen S."/>
            <person name="Glastad K.M."/>
            <person name="Goodisman M.A.D."/>
            <person name="Werren J.H."/>
            <person name="Vineis J.H."/>
            <person name="Bowen J.L."/>
            <person name="Friedrich M."/>
            <person name="Jones J."/>
            <person name="Robertson H.M."/>
            <person name="Feyereisen R."/>
            <person name="Mechler-Hickson A."/>
            <person name="Mathers N."/>
            <person name="Lee C.E."/>
            <person name="Colbourne J.K."/>
            <person name="Biales A."/>
            <person name="Johnston J.S."/>
            <person name="Wellborn G.A."/>
            <person name="Rosendale A.J."/>
            <person name="Cridge A.G."/>
            <person name="Munoz-Torres M.C."/>
            <person name="Bain P.A."/>
            <person name="Manny A.R."/>
            <person name="Major K.M."/>
            <person name="Lambert F.N."/>
            <person name="Vulpe C.D."/>
            <person name="Tuck P."/>
            <person name="Blalock B.J."/>
            <person name="Lin Y.Y."/>
            <person name="Smith M.E."/>
            <person name="Ochoa-Acuna H."/>
            <person name="Chen M.M."/>
            <person name="Childers C.P."/>
            <person name="Qu J."/>
            <person name="Dugan S."/>
            <person name="Lee S.L."/>
            <person name="Chao H."/>
            <person name="Dinh H."/>
            <person name="Han Y."/>
            <person name="Doddapaneni H."/>
            <person name="Worley K.C."/>
            <person name="Muzny D.M."/>
            <person name="Gibbs R.A."/>
            <person name="Richards S."/>
        </authorList>
    </citation>
    <scope>NUCLEOTIDE SEQUENCE</scope>
    <source>
        <strain evidence="10">HAZT.00-mixed</strain>
        <tissue evidence="10">Whole organism</tissue>
    </source>
</reference>
<protein>
    <recommendedName>
        <fullName evidence="9">C2H2-type domain-containing protein</fullName>
    </recommendedName>
</protein>
<comment type="subcellular location">
    <subcellularLocation>
        <location evidence="1">Nucleus</location>
    </subcellularLocation>
</comment>
<keyword evidence="4 8" id="KW-0863">Zinc-finger</keyword>
<dbReference type="SUPFAM" id="SSF57667">
    <property type="entry name" value="beta-beta-alpha zinc fingers"/>
    <property type="match status" value="1"/>
</dbReference>
<evidence type="ECO:0000256" key="7">
    <source>
        <dbReference type="ARBA" id="ARBA00037948"/>
    </source>
</evidence>
<dbReference type="AlphaFoldDB" id="A0A6A0GTH7"/>
<dbReference type="InterPro" id="IPR013087">
    <property type="entry name" value="Znf_C2H2_type"/>
</dbReference>
<reference evidence="10" key="3">
    <citation type="submission" date="2019-06" db="EMBL/GenBank/DDBJ databases">
        <authorList>
            <person name="Poynton C."/>
            <person name="Hasenbein S."/>
            <person name="Benoit J.B."/>
            <person name="Sepulveda M.S."/>
            <person name="Poelchau M.F."/>
            <person name="Murali S.C."/>
            <person name="Chen S."/>
            <person name="Glastad K.M."/>
            <person name="Werren J.H."/>
            <person name="Vineis J.H."/>
            <person name="Bowen J.L."/>
            <person name="Friedrich M."/>
            <person name="Jones J."/>
            <person name="Robertson H.M."/>
            <person name="Feyereisen R."/>
            <person name="Mechler-Hickson A."/>
            <person name="Mathers N."/>
            <person name="Lee C.E."/>
            <person name="Colbourne J.K."/>
            <person name="Biales A."/>
            <person name="Johnston J.S."/>
            <person name="Wellborn G.A."/>
            <person name="Rosendale A.J."/>
            <person name="Cridge A.G."/>
            <person name="Munoz-Torres M.C."/>
            <person name="Bain P.A."/>
            <person name="Manny A.R."/>
            <person name="Major K.M."/>
            <person name="Lambert F.N."/>
            <person name="Vulpe C.D."/>
            <person name="Tuck P."/>
            <person name="Blalock B.J."/>
            <person name="Lin Y.-Y."/>
            <person name="Smith M.E."/>
            <person name="Ochoa-Acuna H."/>
            <person name="Chen M.-J.M."/>
            <person name="Childers C.P."/>
            <person name="Qu J."/>
            <person name="Dugan S."/>
            <person name="Lee S.L."/>
            <person name="Chao H."/>
            <person name="Dinh H."/>
            <person name="Han Y."/>
            <person name="Doddapaneni H."/>
            <person name="Worley K.C."/>
            <person name="Muzny D.M."/>
            <person name="Gibbs R.A."/>
            <person name="Richards S."/>
        </authorList>
    </citation>
    <scope>NUCLEOTIDE SEQUENCE</scope>
    <source>
        <strain evidence="10">HAZT.00-mixed</strain>
        <tissue evidence="10">Whole organism</tissue>
    </source>
</reference>
<dbReference type="EMBL" id="JQDR03015466">
    <property type="protein sequence ID" value="KAA0186568.1"/>
    <property type="molecule type" value="Genomic_DNA"/>
</dbReference>
<dbReference type="GO" id="GO:0000981">
    <property type="term" value="F:DNA-binding transcription factor activity, RNA polymerase II-specific"/>
    <property type="evidence" value="ECO:0007669"/>
    <property type="project" value="TreeGrafter"/>
</dbReference>
<evidence type="ECO:0000256" key="2">
    <source>
        <dbReference type="ARBA" id="ARBA00022723"/>
    </source>
</evidence>
<evidence type="ECO:0000259" key="9">
    <source>
        <dbReference type="PROSITE" id="PS50157"/>
    </source>
</evidence>
<evidence type="ECO:0000256" key="8">
    <source>
        <dbReference type="PROSITE-ProRule" id="PRU00042"/>
    </source>
</evidence>
<comment type="caution">
    <text evidence="10">The sequence shown here is derived from an EMBL/GenBank/DDBJ whole genome shotgun (WGS) entry which is preliminary data.</text>
</comment>
<keyword evidence="2" id="KW-0479">Metal-binding</keyword>
<feature type="domain" description="C2H2-type" evidence="9">
    <location>
        <begin position="41"/>
        <end position="68"/>
    </location>
</feature>
<dbReference type="InterPro" id="IPR036236">
    <property type="entry name" value="Znf_C2H2_sf"/>
</dbReference>
<evidence type="ECO:0000256" key="5">
    <source>
        <dbReference type="ARBA" id="ARBA00022833"/>
    </source>
</evidence>
<comment type="similarity">
    <text evidence="7">Belongs to the snail C2H2-type zinc-finger protein family.</text>
</comment>
<evidence type="ECO:0000256" key="3">
    <source>
        <dbReference type="ARBA" id="ARBA00022737"/>
    </source>
</evidence>
<dbReference type="FunFam" id="3.30.160.60:FF:000446">
    <property type="entry name" value="Zinc finger protein"/>
    <property type="match status" value="1"/>
</dbReference>